<organism evidence="2 3">
    <name type="scientific">Papilio machaon</name>
    <name type="common">Old World swallowtail butterfly</name>
    <dbReference type="NCBI Taxonomy" id="76193"/>
    <lineage>
        <taxon>Eukaryota</taxon>
        <taxon>Metazoa</taxon>
        <taxon>Ecdysozoa</taxon>
        <taxon>Arthropoda</taxon>
        <taxon>Hexapoda</taxon>
        <taxon>Insecta</taxon>
        <taxon>Pterygota</taxon>
        <taxon>Neoptera</taxon>
        <taxon>Endopterygota</taxon>
        <taxon>Lepidoptera</taxon>
        <taxon>Glossata</taxon>
        <taxon>Ditrysia</taxon>
        <taxon>Papilionoidea</taxon>
        <taxon>Papilionidae</taxon>
        <taxon>Papilioninae</taxon>
        <taxon>Papilio</taxon>
    </lineage>
</organism>
<dbReference type="EMBL" id="KQ459687">
    <property type="protein sequence ID" value="KPJ20460.1"/>
    <property type="molecule type" value="Genomic_DNA"/>
</dbReference>
<feature type="chain" id="PRO_5005873979" evidence="1">
    <location>
        <begin position="29"/>
        <end position="100"/>
    </location>
</feature>
<protein>
    <submittedName>
        <fullName evidence="2">Attractin-like protein 1</fullName>
    </submittedName>
</protein>
<dbReference type="InParanoid" id="A0A0N1IIW0"/>
<accession>A0A0N1IIW0</accession>
<dbReference type="Proteomes" id="UP000053240">
    <property type="component" value="Unassembled WGS sequence"/>
</dbReference>
<keyword evidence="3" id="KW-1185">Reference proteome</keyword>
<keyword evidence="1" id="KW-0732">Signal</keyword>
<evidence type="ECO:0000313" key="2">
    <source>
        <dbReference type="EMBL" id="KPJ20460.1"/>
    </source>
</evidence>
<proteinExistence type="predicted"/>
<evidence type="ECO:0000256" key="1">
    <source>
        <dbReference type="SAM" id="SignalP"/>
    </source>
</evidence>
<dbReference type="STRING" id="76193.A0A0N1IIW0"/>
<dbReference type="AlphaFoldDB" id="A0A0N1IIW0"/>
<reference evidence="2 3" key="1">
    <citation type="journal article" date="2015" name="Nat. Commun.">
        <title>Outbred genome sequencing and CRISPR/Cas9 gene editing in butterflies.</title>
        <authorList>
            <person name="Li X."/>
            <person name="Fan D."/>
            <person name="Zhang W."/>
            <person name="Liu G."/>
            <person name="Zhang L."/>
            <person name="Zhao L."/>
            <person name="Fang X."/>
            <person name="Chen L."/>
            <person name="Dong Y."/>
            <person name="Chen Y."/>
            <person name="Ding Y."/>
            <person name="Zhao R."/>
            <person name="Feng M."/>
            <person name="Zhu Y."/>
            <person name="Feng Y."/>
            <person name="Jiang X."/>
            <person name="Zhu D."/>
            <person name="Xiang H."/>
            <person name="Feng X."/>
            <person name="Li S."/>
            <person name="Wang J."/>
            <person name="Zhang G."/>
            <person name="Kronforst M.R."/>
            <person name="Wang W."/>
        </authorList>
    </citation>
    <scope>NUCLEOTIDE SEQUENCE [LARGE SCALE GENOMIC DNA]</scope>
    <source>
        <strain evidence="2">Ya'a_city_454_Pm</strain>
        <tissue evidence="2">Whole body</tissue>
    </source>
</reference>
<sequence length="100" mass="11251">MKMSLFLFCVPVWLFVIMEYHIEEGAWSAPPTKGWSARAGFGHSAAWDPLSRRVYVHAGLVSESEAAQVLCWCLVGTRTMTVHLQHQPVQLPQSVTQLLQ</sequence>
<name>A0A0N1IIW0_PAPMA</name>
<evidence type="ECO:0000313" key="3">
    <source>
        <dbReference type="Proteomes" id="UP000053240"/>
    </source>
</evidence>
<gene>
    <name evidence="2" type="ORF">RR48_02397</name>
</gene>
<feature type="signal peptide" evidence="1">
    <location>
        <begin position="1"/>
        <end position="28"/>
    </location>
</feature>